<dbReference type="HOGENOM" id="CLU_2979122_0_0_1"/>
<sequence length="66" mass="6975">MFELQQLSSGRYGTSGASSLPLASVYTSRRVSGESGSVTPVILNGFTSVSRTVPDSLPIKEPIDKD</sequence>
<dbReference type="EMBL" id="JH658804">
    <property type="protein sequence ID" value="EXL87499.1"/>
    <property type="molecule type" value="Genomic_DNA"/>
</dbReference>
<reference evidence="1" key="2">
    <citation type="submission" date="2012-05" db="EMBL/GenBank/DDBJ databases">
        <title>The Genome Annotation of Fusarium oxysporum PHW808.</title>
        <authorList>
            <consortium name="The Broad Institute Genomics Platform"/>
            <person name="Ma L.-J."/>
            <person name="Corby-Kistler H."/>
            <person name="Broz K."/>
            <person name="Gale L.R."/>
            <person name="Jonkers W."/>
            <person name="O'Donnell K."/>
            <person name="Ploetz R."/>
            <person name="Steinberg C."/>
            <person name="Schwartz D.C."/>
            <person name="VanEtten H."/>
            <person name="Zhou S."/>
            <person name="Young S.K."/>
            <person name="Zeng Q."/>
            <person name="Gargeya S."/>
            <person name="Fitzgerald M."/>
            <person name="Abouelleil A."/>
            <person name="Alvarado L."/>
            <person name="Chapman S.B."/>
            <person name="Gainer-Dewar J."/>
            <person name="Goldberg J."/>
            <person name="Griggs A."/>
            <person name="Gujja S."/>
            <person name="Hansen M."/>
            <person name="Howarth C."/>
            <person name="Imamovic A."/>
            <person name="Ireland A."/>
            <person name="Larimer J."/>
            <person name="McCowan C."/>
            <person name="Murphy C."/>
            <person name="Pearson M."/>
            <person name="Poon T.W."/>
            <person name="Priest M."/>
            <person name="Roberts A."/>
            <person name="Saif S."/>
            <person name="Shea T."/>
            <person name="Sykes S."/>
            <person name="Wortman J."/>
            <person name="Nusbaum C."/>
            <person name="Birren B."/>
        </authorList>
    </citation>
    <scope>NUCLEOTIDE SEQUENCE</scope>
    <source>
        <strain evidence="1">54008</strain>
    </source>
</reference>
<evidence type="ECO:0000313" key="1">
    <source>
        <dbReference type="EMBL" id="EXL87499.1"/>
    </source>
</evidence>
<gene>
    <name evidence="1" type="ORF">FOPG_01688</name>
</gene>
<dbReference type="Proteomes" id="UP000030676">
    <property type="component" value="Unassembled WGS sequence"/>
</dbReference>
<protein>
    <submittedName>
        <fullName evidence="1">Uncharacterized protein</fullName>
    </submittedName>
</protein>
<organism evidence="1">
    <name type="scientific">Fusarium oxysporum f. sp. conglutinans race 2 54008</name>
    <dbReference type="NCBI Taxonomy" id="1089457"/>
    <lineage>
        <taxon>Eukaryota</taxon>
        <taxon>Fungi</taxon>
        <taxon>Dikarya</taxon>
        <taxon>Ascomycota</taxon>
        <taxon>Pezizomycotina</taxon>
        <taxon>Sordariomycetes</taxon>
        <taxon>Hypocreomycetidae</taxon>
        <taxon>Hypocreales</taxon>
        <taxon>Nectriaceae</taxon>
        <taxon>Fusarium</taxon>
        <taxon>Fusarium oxysporum species complex</taxon>
    </lineage>
</organism>
<proteinExistence type="predicted"/>
<dbReference type="AlphaFoldDB" id="X0JRE3"/>
<reference evidence="1" key="1">
    <citation type="submission" date="2011-11" db="EMBL/GenBank/DDBJ databases">
        <title>The Genome Sequence of Fusarium oxysporum PHW808.</title>
        <authorList>
            <consortium name="The Broad Institute Genome Sequencing Platform"/>
            <person name="Ma L.-J."/>
            <person name="Gale L.R."/>
            <person name="Schwartz D.C."/>
            <person name="Zhou S."/>
            <person name="Corby-Kistler H."/>
            <person name="Young S.K."/>
            <person name="Zeng Q."/>
            <person name="Gargeya S."/>
            <person name="Fitzgerald M."/>
            <person name="Haas B."/>
            <person name="Abouelleil A."/>
            <person name="Alvarado L."/>
            <person name="Arachchi H.M."/>
            <person name="Berlin A."/>
            <person name="Brown A."/>
            <person name="Chapman S.B."/>
            <person name="Chen Z."/>
            <person name="Dunbar C."/>
            <person name="Freedman E."/>
            <person name="Gearin G."/>
            <person name="Goldberg J."/>
            <person name="Griggs A."/>
            <person name="Gujja S."/>
            <person name="Heiman D."/>
            <person name="Howarth C."/>
            <person name="Larson L."/>
            <person name="Lui A."/>
            <person name="MacDonald P.J.P."/>
            <person name="Montmayeur A."/>
            <person name="Murphy C."/>
            <person name="Neiman D."/>
            <person name="Pearson M."/>
            <person name="Priest M."/>
            <person name="Roberts A."/>
            <person name="Saif S."/>
            <person name="Shea T."/>
            <person name="Shenoy N."/>
            <person name="Sisk P."/>
            <person name="Stolte C."/>
            <person name="Sykes S."/>
            <person name="Wortman J."/>
            <person name="Nusbaum C."/>
            <person name="Birren B."/>
        </authorList>
    </citation>
    <scope>NUCLEOTIDE SEQUENCE [LARGE SCALE GENOMIC DNA]</scope>
    <source>
        <strain evidence="1">54008</strain>
    </source>
</reference>
<name>X0JRE3_FUSOX</name>
<accession>X0JRE3</accession>